<evidence type="ECO:0000259" key="2">
    <source>
        <dbReference type="Pfam" id="PF01548"/>
    </source>
</evidence>
<gene>
    <name evidence="3" type="ORF">ACFQ5X_38925</name>
</gene>
<dbReference type="InterPro" id="IPR047650">
    <property type="entry name" value="Transpos_IS110"/>
</dbReference>
<keyword evidence="4" id="KW-1185">Reference proteome</keyword>
<dbReference type="InterPro" id="IPR002525">
    <property type="entry name" value="Transp_IS110-like_N"/>
</dbReference>
<evidence type="ECO:0000256" key="1">
    <source>
        <dbReference type="SAM" id="MobiDB-lite"/>
    </source>
</evidence>
<dbReference type="EMBL" id="JBHTMM010000089">
    <property type="protein sequence ID" value="MFD1311762.1"/>
    <property type="molecule type" value="Genomic_DNA"/>
</dbReference>
<dbReference type="PANTHER" id="PTHR33055">
    <property type="entry name" value="TRANSPOSASE FOR INSERTION SEQUENCE ELEMENT IS1111A"/>
    <property type="match status" value="1"/>
</dbReference>
<comment type="caution">
    <text evidence="3">The sequence shown here is derived from an EMBL/GenBank/DDBJ whole genome shotgun (WGS) entry which is preliminary data.</text>
</comment>
<name>A0ABW3XQS2_9ACTN</name>
<organism evidence="3 4">
    <name type="scientific">Streptomyces kaempferi</name>
    <dbReference type="NCBI Taxonomy" id="333725"/>
    <lineage>
        <taxon>Bacteria</taxon>
        <taxon>Bacillati</taxon>
        <taxon>Actinomycetota</taxon>
        <taxon>Actinomycetes</taxon>
        <taxon>Kitasatosporales</taxon>
        <taxon>Streptomycetaceae</taxon>
        <taxon>Streptomyces</taxon>
    </lineage>
</organism>
<feature type="region of interest" description="Disordered" evidence="1">
    <location>
        <begin position="172"/>
        <end position="205"/>
    </location>
</feature>
<reference evidence="4" key="1">
    <citation type="journal article" date="2019" name="Int. J. Syst. Evol. Microbiol.">
        <title>The Global Catalogue of Microorganisms (GCM) 10K type strain sequencing project: providing services to taxonomists for standard genome sequencing and annotation.</title>
        <authorList>
            <consortium name="The Broad Institute Genomics Platform"/>
            <consortium name="The Broad Institute Genome Sequencing Center for Infectious Disease"/>
            <person name="Wu L."/>
            <person name="Ma J."/>
        </authorList>
    </citation>
    <scope>NUCLEOTIDE SEQUENCE [LARGE SCALE GENOMIC DNA]</scope>
    <source>
        <strain evidence="4">CGMCC 4.7020</strain>
    </source>
</reference>
<dbReference type="Pfam" id="PF01548">
    <property type="entry name" value="DEDD_Tnp_IS110"/>
    <property type="match status" value="1"/>
</dbReference>
<accession>A0ABW3XQS2</accession>
<dbReference type="RefSeq" id="WP_381330430.1">
    <property type="nucleotide sequence ID" value="NZ_JBHTMM010000089.1"/>
</dbReference>
<evidence type="ECO:0000313" key="3">
    <source>
        <dbReference type="EMBL" id="MFD1311762.1"/>
    </source>
</evidence>
<protein>
    <submittedName>
        <fullName evidence="3">Transposase</fullName>
    </submittedName>
</protein>
<sequence length="219" mass="24406">MAADSQQQLSSVTIRSSLSEYRRLLRWARQWPQRSWAVENANGLGRHLVQWLIARGERVIDVPATATSRVRELSRGGGRENDQIDAAAAATVAHLHGDGREVEAENHSTALAMLDERRVNLAQARVRAVNQLHALLRDLLPGGAPEQMSADQAAALLRTVRPPARWRRSARAWPATSWPRSARSTSSWLPMPPTSRNSWPLRTARSCKPRASARCWPHG</sequence>
<dbReference type="PANTHER" id="PTHR33055:SF16">
    <property type="entry name" value="TRANSPOSASE FOR INSERTION SEQUENCE ELEMENT IS1547"/>
    <property type="match status" value="1"/>
</dbReference>
<dbReference type="Proteomes" id="UP001597058">
    <property type="component" value="Unassembled WGS sequence"/>
</dbReference>
<proteinExistence type="predicted"/>
<feature type="compositionally biased region" description="Polar residues" evidence="1">
    <location>
        <begin position="182"/>
        <end position="200"/>
    </location>
</feature>
<evidence type="ECO:0000313" key="4">
    <source>
        <dbReference type="Proteomes" id="UP001597058"/>
    </source>
</evidence>
<feature type="domain" description="Transposase IS110-like N-terminal" evidence="2">
    <location>
        <begin position="5"/>
        <end position="141"/>
    </location>
</feature>